<proteinExistence type="predicted"/>
<accession>A0A834HMA1</accession>
<reference evidence="2" key="1">
    <citation type="submission" date="2020-08" db="EMBL/GenBank/DDBJ databases">
        <title>Genome sequencing and assembly of the red palm weevil Rhynchophorus ferrugineus.</title>
        <authorList>
            <person name="Dias G.B."/>
            <person name="Bergman C.M."/>
            <person name="Manee M."/>
        </authorList>
    </citation>
    <scope>NUCLEOTIDE SEQUENCE</scope>
    <source>
        <strain evidence="2">AA-2017</strain>
        <tissue evidence="2">Whole larva</tissue>
    </source>
</reference>
<protein>
    <submittedName>
        <fullName evidence="2">Uncharacterized protein</fullName>
    </submittedName>
</protein>
<comment type="caution">
    <text evidence="2">The sequence shown here is derived from an EMBL/GenBank/DDBJ whole genome shotgun (WGS) entry which is preliminary data.</text>
</comment>
<dbReference type="EMBL" id="JAACXV010017697">
    <property type="protein sequence ID" value="KAF7264294.1"/>
    <property type="molecule type" value="Genomic_DNA"/>
</dbReference>
<sequence>MKVDDVGSDGSWATRHPERGGEREDRFEAYEKEVTVDRRVTVEMGVNGVKTVVCGHGGASVRQLLIFCAGLGNMAAIPALHCEHDKRHSVDVNNNFVNGGEGGEQTERRHQF</sequence>
<dbReference type="AlphaFoldDB" id="A0A834HMA1"/>
<dbReference type="Proteomes" id="UP000625711">
    <property type="component" value="Unassembled WGS sequence"/>
</dbReference>
<feature type="compositionally biased region" description="Basic and acidic residues" evidence="1">
    <location>
        <begin position="15"/>
        <end position="27"/>
    </location>
</feature>
<feature type="region of interest" description="Disordered" evidence="1">
    <location>
        <begin position="1"/>
        <end position="27"/>
    </location>
</feature>
<gene>
    <name evidence="2" type="ORF">GWI33_000365</name>
</gene>
<feature type="region of interest" description="Disordered" evidence="1">
    <location>
        <begin position="93"/>
        <end position="112"/>
    </location>
</feature>
<name>A0A834HMA1_RHYFE</name>
<evidence type="ECO:0000256" key="1">
    <source>
        <dbReference type="SAM" id="MobiDB-lite"/>
    </source>
</evidence>
<organism evidence="2 3">
    <name type="scientific">Rhynchophorus ferrugineus</name>
    <name type="common">Red palm weevil</name>
    <name type="synonym">Curculio ferrugineus</name>
    <dbReference type="NCBI Taxonomy" id="354439"/>
    <lineage>
        <taxon>Eukaryota</taxon>
        <taxon>Metazoa</taxon>
        <taxon>Ecdysozoa</taxon>
        <taxon>Arthropoda</taxon>
        <taxon>Hexapoda</taxon>
        <taxon>Insecta</taxon>
        <taxon>Pterygota</taxon>
        <taxon>Neoptera</taxon>
        <taxon>Endopterygota</taxon>
        <taxon>Coleoptera</taxon>
        <taxon>Polyphaga</taxon>
        <taxon>Cucujiformia</taxon>
        <taxon>Curculionidae</taxon>
        <taxon>Dryophthorinae</taxon>
        <taxon>Rhynchophorus</taxon>
    </lineage>
</organism>
<evidence type="ECO:0000313" key="2">
    <source>
        <dbReference type="EMBL" id="KAF7264294.1"/>
    </source>
</evidence>
<keyword evidence="3" id="KW-1185">Reference proteome</keyword>
<evidence type="ECO:0000313" key="3">
    <source>
        <dbReference type="Proteomes" id="UP000625711"/>
    </source>
</evidence>